<dbReference type="VEuPathDB" id="VectorBase:GPPI049024"/>
<keyword evidence="3" id="KW-1185">Reference proteome</keyword>
<dbReference type="EMBL" id="JXJN01025557">
    <property type="status" value="NOT_ANNOTATED_CDS"/>
    <property type="molecule type" value="Genomic_DNA"/>
</dbReference>
<feature type="region of interest" description="Disordered" evidence="1">
    <location>
        <begin position="159"/>
        <end position="190"/>
    </location>
</feature>
<dbReference type="EMBL" id="JXJN01025558">
    <property type="status" value="NOT_ANNOTATED_CDS"/>
    <property type="molecule type" value="Genomic_DNA"/>
</dbReference>
<reference evidence="3" key="1">
    <citation type="submission" date="2015-01" db="EMBL/GenBank/DDBJ databases">
        <authorList>
            <person name="Aksoy S."/>
            <person name="Warren W."/>
            <person name="Wilson R.K."/>
        </authorList>
    </citation>
    <scope>NUCLEOTIDE SEQUENCE [LARGE SCALE GENOMIC DNA]</scope>
    <source>
        <strain evidence="3">IAEA</strain>
    </source>
</reference>
<dbReference type="Proteomes" id="UP000092460">
    <property type="component" value="Unassembled WGS sequence"/>
</dbReference>
<evidence type="ECO:0000313" key="2">
    <source>
        <dbReference type="EnsemblMetazoa" id="GPPI049024-PA"/>
    </source>
</evidence>
<feature type="compositionally biased region" description="Low complexity" evidence="1">
    <location>
        <begin position="167"/>
        <end position="190"/>
    </location>
</feature>
<sequence>MYTQCNDSLKPLHKKNNIIFAPLLFFISSNFQDIKVIVLTDYYRYKFVINGSKLFYVMIPTESPSSFCGGLGGRHICEKYDAKIEKLKILSTSHKFCLNYSDLVINAIAAFAQFLNLPCQCVNGGLSLVTRSTSYNWRERYLSKRRSIFQLKRGTTVFGSRPKKKVSSGSSSTSSPFSSGASNLSSLLNN</sequence>
<evidence type="ECO:0000313" key="3">
    <source>
        <dbReference type="Proteomes" id="UP000092460"/>
    </source>
</evidence>
<accession>A0A1B0C4N3</accession>
<organism evidence="2 3">
    <name type="scientific">Glossina palpalis gambiensis</name>
    <dbReference type="NCBI Taxonomy" id="67801"/>
    <lineage>
        <taxon>Eukaryota</taxon>
        <taxon>Metazoa</taxon>
        <taxon>Ecdysozoa</taxon>
        <taxon>Arthropoda</taxon>
        <taxon>Hexapoda</taxon>
        <taxon>Insecta</taxon>
        <taxon>Pterygota</taxon>
        <taxon>Neoptera</taxon>
        <taxon>Endopterygota</taxon>
        <taxon>Diptera</taxon>
        <taxon>Brachycera</taxon>
        <taxon>Muscomorpha</taxon>
        <taxon>Hippoboscoidea</taxon>
        <taxon>Glossinidae</taxon>
        <taxon>Glossina</taxon>
    </lineage>
</organism>
<evidence type="ECO:0000256" key="1">
    <source>
        <dbReference type="SAM" id="MobiDB-lite"/>
    </source>
</evidence>
<name>A0A1B0C4N3_9MUSC</name>
<protein>
    <submittedName>
        <fullName evidence="2">Uncharacterized protein</fullName>
    </submittedName>
</protein>
<reference evidence="2" key="2">
    <citation type="submission" date="2020-05" db="UniProtKB">
        <authorList>
            <consortium name="EnsemblMetazoa"/>
        </authorList>
    </citation>
    <scope>IDENTIFICATION</scope>
    <source>
        <strain evidence="2">IAEA</strain>
    </source>
</reference>
<proteinExistence type="predicted"/>
<dbReference type="AlphaFoldDB" id="A0A1B0C4N3"/>
<dbReference type="EnsemblMetazoa" id="GPPI049024-RA">
    <property type="protein sequence ID" value="GPPI049024-PA"/>
    <property type="gene ID" value="GPPI049024"/>
</dbReference>